<feature type="coiled-coil region" evidence="1">
    <location>
        <begin position="219"/>
        <end position="249"/>
    </location>
</feature>
<feature type="region of interest" description="Disordered" evidence="2">
    <location>
        <begin position="266"/>
        <end position="286"/>
    </location>
</feature>
<dbReference type="RefSeq" id="WP_353634614.1">
    <property type="nucleotide sequence ID" value="NZ_CP159204.1"/>
</dbReference>
<feature type="region of interest" description="Disordered" evidence="2">
    <location>
        <begin position="125"/>
        <end position="152"/>
    </location>
</feature>
<dbReference type="EMBL" id="CP159204">
    <property type="protein sequence ID" value="XCF16869.1"/>
    <property type="molecule type" value="Genomic_DNA"/>
</dbReference>
<evidence type="ECO:0000313" key="3">
    <source>
        <dbReference type="EMBL" id="XCF16869.1"/>
    </source>
</evidence>
<name>A0AAU8CCL8_9EURY</name>
<feature type="compositionally biased region" description="Basic and acidic residues" evidence="2">
    <location>
        <begin position="53"/>
        <end position="63"/>
    </location>
</feature>
<reference evidence="3" key="1">
    <citation type="submission" date="2024-06" db="EMBL/GenBank/DDBJ databases">
        <title>Genome Sequence of an extremely halophilic archaeon isolated from Permian era halite, Salado Formation, Carlsbad, New Mexico: Halobacterium sp. strain NMX12-1.</title>
        <authorList>
            <person name="Sotoa L."/>
            <person name="DasSarma P."/>
            <person name="Anton B.P."/>
            <person name="Vincze T."/>
            <person name="Verma I."/>
            <person name="Eralp B."/>
            <person name="Powers D.W."/>
            <person name="Dozier B.L."/>
            <person name="Roberts R.J."/>
            <person name="DasSarma S."/>
        </authorList>
    </citation>
    <scope>NUCLEOTIDE SEQUENCE</scope>
    <source>
        <strain evidence="3">NMX12-1</strain>
    </source>
</reference>
<evidence type="ECO:0000256" key="2">
    <source>
        <dbReference type="SAM" id="MobiDB-lite"/>
    </source>
</evidence>
<feature type="compositionally biased region" description="Basic and acidic residues" evidence="2">
    <location>
        <begin position="125"/>
        <end position="147"/>
    </location>
</feature>
<organism evidence="3">
    <name type="scientific">Halobacterium sp. NMX12-1</name>
    <dbReference type="NCBI Taxonomy" id="3166650"/>
    <lineage>
        <taxon>Archaea</taxon>
        <taxon>Methanobacteriati</taxon>
        <taxon>Methanobacteriota</taxon>
        <taxon>Stenosarchaea group</taxon>
        <taxon>Halobacteria</taxon>
        <taxon>Halobacteriales</taxon>
        <taxon>Halobacteriaceae</taxon>
        <taxon>Halobacterium</taxon>
    </lineage>
</organism>
<dbReference type="GeneID" id="91107952"/>
<dbReference type="AlphaFoldDB" id="A0AAU8CCL8"/>
<gene>
    <name evidence="3" type="ORF">ABSL23_02345</name>
</gene>
<sequence>MSIEVEFGSMETADEYRREHEQYICPVDDDARRKTVAFVSDTPDWLLDRAQVEAASSRDERTADGGQVELTDSEKDRLGPFTGSNNYRKAAAVKGVMLDAGVDDWTSYYDATLTVDEHRDLADRAAREGGGGRRLDAEDSTDERLSRAESAMGEECDHARDHCEHGDPDACEFLTDACGYDDDEVAAILDEDDPDSEQDIEGEAAGALGRAWQGYKAAIARLSQEIDDALEAKRNAEQAAAAINAIRADHGQEPIELERLEELSDRLAVEGERAHDAEGHTEQQNS</sequence>
<proteinExistence type="predicted"/>
<protein>
    <submittedName>
        <fullName evidence="3">Uncharacterized protein</fullName>
    </submittedName>
</protein>
<evidence type="ECO:0000256" key="1">
    <source>
        <dbReference type="SAM" id="Coils"/>
    </source>
</evidence>
<dbReference type="KEGG" id="hanx:ABSL23_02345"/>
<feature type="region of interest" description="Disordered" evidence="2">
    <location>
        <begin position="53"/>
        <end position="84"/>
    </location>
</feature>
<keyword evidence="1" id="KW-0175">Coiled coil</keyword>
<accession>A0AAU8CCL8</accession>